<dbReference type="PIRSF" id="PIRSF006470">
    <property type="entry name" value="DctB"/>
    <property type="match status" value="1"/>
</dbReference>
<protein>
    <submittedName>
        <fullName evidence="6">TRAP transporter substrate-binding protein</fullName>
    </submittedName>
</protein>
<evidence type="ECO:0000256" key="3">
    <source>
        <dbReference type="ARBA" id="ARBA00022729"/>
    </source>
</evidence>
<dbReference type="GO" id="GO:0030288">
    <property type="term" value="C:outer membrane-bounded periplasmic space"/>
    <property type="evidence" value="ECO:0007669"/>
    <property type="project" value="InterPro"/>
</dbReference>
<evidence type="ECO:0000313" key="6">
    <source>
        <dbReference type="EMBL" id="RGE69978.1"/>
    </source>
</evidence>
<dbReference type="CDD" id="cd13603">
    <property type="entry name" value="PBP2_TRAP_Siap_TeaA_like"/>
    <property type="match status" value="1"/>
</dbReference>
<name>A0A1Y4N648_9FIRM</name>
<dbReference type="InterPro" id="IPR038404">
    <property type="entry name" value="TRAP_DctP_sf"/>
</dbReference>
<dbReference type="PANTHER" id="PTHR33376:SF7">
    <property type="entry name" value="C4-DICARBOXYLATE-BINDING PROTEIN DCTB"/>
    <property type="match status" value="1"/>
</dbReference>
<reference evidence="5" key="2">
    <citation type="journal article" date="2018" name="BMC Genomics">
        <title>Whole genome sequencing and function prediction of 133 gut anaerobes isolated from chicken caecum in pure cultures.</title>
        <authorList>
            <person name="Medvecky M."/>
            <person name="Cejkova D."/>
            <person name="Polansky O."/>
            <person name="Karasova D."/>
            <person name="Kubasova T."/>
            <person name="Cizek A."/>
            <person name="Rychlik I."/>
        </authorList>
    </citation>
    <scope>NUCLEOTIDE SEQUENCE</scope>
    <source>
        <strain evidence="5">An175</strain>
    </source>
</reference>
<dbReference type="PANTHER" id="PTHR33376">
    <property type="match status" value="1"/>
</dbReference>
<dbReference type="NCBIfam" id="NF037995">
    <property type="entry name" value="TRAP_S1"/>
    <property type="match status" value="1"/>
</dbReference>
<evidence type="ECO:0000313" key="8">
    <source>
        <dbReference type="Proteomes" id="UP000260828"/>
    </source>
</evidence>
<dbReference type="OrthoDB" id="9815946at2"/>
<dbReference type="Gene3D" id="3.40.190.170">
    <property type="entry name" value="Bacterial extracellular solute-binding protein, family 7"/>
    <property type="match status" value="1"/>
</dbReference>
<accession>A0A1Y4N648</accession>
<feature type="signal peptide" evidence="4">
    <location>
        <begin position="1"/>
        <end position="29"/>
    </location>
</feature>
<reference evidence="6 8" key="3">
    <citation type="submission" date="2018-08" db="EMBL/GenBank/DDBJ databases">
        <title>A genome reference for cultivated species of the human gut microbiota.</title>
        <authorList>
            <person name="Zou Y."/>
            <person name="Xue W."/>
            <person name="Luo G."/>
        </authorList>
    </citation>
    <scope>NUCLEOTIDE SEQUENCE [LARGE SCALE GENOMIC DNA]</scope>
    <source>
        <strain evidence="6 8">TF05-12AC</strain>
    </source>
</reference>
<keyword evidence="2" id="KW-0813">Transport</keyword>
<dbReference type="Pfam" id="PF03480">
    <property type="entry name" value="DctP"/>
    <property type="match status" value="1"/>
</dbReference>
<dbReference type="InterPro" id="IPR018389">
    <property type="entry name" value="DctP_fam"/>
</dbReference>
<comment type="similarity">
    <text evidence="1">Belongs to the bacterial solute-binding protein 7 family.</text>
</comment>
<evidence type="ECO:0000313" key="7">
    <source>
        <dbReference type="Proteomes" id="UP000196386"/>
    </source>
</evidence>
<organism evidence="5 7">
    <name type="scientific">Anaerotruncus colihominis</name>
    <dbReference type="NCBI Taxonomy" id="169435"/>
    <lineage>
        <taxon>Bacteria</taxon>
        <taxon>Bacillati</taxon>
        <taxon>Bacillota</taxon>
        <taxon>Clostridia</taxon>
        <taxon>Eubacteriales</taxon>
        <taxon>Oscillospiraceae</taxon>
        <taxon>Anaerotruncus</taxon>
    </lineage>
</organism>
<gene>
    <name evidence="5" type="ORF">B5F11_03430</name>
    <name evidence="6" type="ORF">DXC40_02640</name>
</gene>
<comment type="caution">
    <text evidence="5">The sequence shown here is derived from an EMBL/GenBank/DDBJ whole genome shotgun (WGS) entry which is preliminary data.</text>
</comment>
<proteinExistence type="inferred from homology"/>
<evidence type="ECO:0000256" key="1">
    <source>
        <dbReference type="ARBA" id="ARBA00009023"/>
    </source>
</evidence>
<feature type="chain" id="PRO_5038221890" evidence="4">
    <location>
        <begin position="30"/>
        <end position="361"/>
    </location>
</feature>
<reference evidence="7" key="1">
    <citation type="submission" date="2017-04" db="EMBL/GenBank/DDBJ databases">
        <title>Function of individual gut microbiota members based on whole genome sequencing of pure cultures obtained from chicken caecum.</title>
        <authorList>
            <person name="Medvecky M."/>
            <person name="Cejkova D."/>
            <person name="Polansky O."/>
            <person name="Karasova D."/>
            <person name="Kubasova T."/>
            <person name="Cizek A."/>
            <person name="Rychlik I."/>
        </authorList>
    </citation>
    <scope>NUCLEOTIDE SEQUENCE [LARGE SCALE GENOMIC DNA]</scope>
    <source>
        <strain evidence="7">An175</strain>
    </source>
</reference>
<dbReference type="PROSITE" id="PS51257">
    <property type="entry name" value="PROKAR_LIPOPROTEIN"/>
    <property type="match status" value="1"/>
</dbReference>
<dbReference type="EMBL" id="QVME01000001">
    <property type="protein sequence ID" value="RGE69978.1"/>
    <property type="molecule type" value="Genomic_DNA"/>
</dbReference>
<sequence length="361" mass="39952">MRKFRRRIMKKIISITLTAILVCSLFAGCAEKAQPDVVPSTAETAGADSYPTPENPITLKFGHISPDTSDMHANAVLFKETVEEKTGGAVIVEIYPNGQLGGEETMLDSIFSGTMDMGIISANVAATTIPEFNCIVLPFYFDSFEQVGSVIANEEYYQKTAEIVEKKGVHFLGTPLMAARGILNTKHSVRTPEDLKGLKIRVNTGSILADTFDTMGVTTTQLAFGEVYTALQQNVIDGLDNGIFASNMMKFTEVAKYFTNTMHYFQLSPLFISDQAYQKLSPEQRDILRESCKEVEAILVDEANKSDAGAYEVAETELGVEVIHLTDAEFQAFRDLVQPVYDKYVPLIGEEYYDFVTSIKK</sequence>
<evidence type="ECO:0000256" key="4">
    <source>
        <dbReference type="SAM" id="SignalP"/>
    </source>
</evidence>
<keyword evidence="3 4" id="KW-0732">Signal</keyword>
<dbReference type="EMBL" id="NFKP01000002">
    <property type="protein sequence ID" value="OUP71129.1"/>
    <property type="molecule type" value="Genomic_DNA"/>
</dbReference>
<evidence type="ECO:0000256" key="2">
    <source>
        <dbReference type="ARBA" id="ARBA00022448"/>
    </source>
</evidence>
<evidence type="ECO:0000313" key="5">
    <source>
        <dbReference type="EMBL" id="OUP71129.1"/>
    </source>
</evidence>
<dbReference type="Proteomes" id="UP000260828">
    <property type="component" value="Unassembled WGS sequence"/>
</dbReference>
<dbReference type="AlphaFoldDB" id="A0A1Y4N648"/>
<dbReference type="Proteomes" id="UP000196386">
    <property type="component" value="Unassembled WGS sequence"/>
</dbReference>
<dbReference type="GO" id="GO:0055085">
    <property type="term" value="P:transmembrane transport"/>
    <property type="evidence" value="ECO:0007669"/>
    <property type="project" value="InterPro"/>
</dbReference>
<dbReference type="InterPro" id="IPR004682">
    <property type="entry name" value="TRAP_DctP"/>
</dbReference>